<evidence type="ECO:0000256" key="10">
    <source>
        <dbReference type="ARBA" id="ARBA00023136"/>
    </source>
</evidence>
<keyword evidence="9" id="KW-0406">Ion transport</keyword>
<dbReference type="PRINTS" id="PR00169">
    <property type="entry name" value="KCHANNEL"/>
</dbReference>
<accession>A0ABM4DK60</accession>
<dbReference type="Gene3D" id="1.20.120.350">
    <property type="entry name" value="Voltage-gated potassium channels. Chain C"/>
    <property type="match status" value="1"/>
</dbReference>
<feature type="transmembrane region" description="Helical" evidence="12">
    <location>
        <begin position="351"/>
        <end position="369"/>
    </location>
</feature>
<evidence type="ECO:0000313" key="14">
    <source>
        <dbReference type="Proteomes" id="UP001652625"/>
    </source>
</evidence>
<keyword evidence="4 12" id="KW-0812">Transmembrane</keyword>
<protein>
    <submittedName>
        <fullName evidence="15">Potassium voltage-gated channel subfamily C member 1 isoform X2</fullName>
    </submittedName>
</protein>
<feature type="transmembrane region" description="Helical" evidence="12">
    <location>
        <begin position="252"/>
        <end position="269"/>
    </location>
</feature>
<dbReference type="SMART" id="SM00225">
    <property type="entry name" value="BTB"/>
    <property type="match status" value="1"/>
</dbReference>
<keyword evidence="3" id="KW-0633">Potassium transport</keyword>
<feature type="transmembrane region" description="Helical" evidence="12">
    <location>
        <begin position="222"/>
        <end position="240"/>
    </location>
</feature>
<dbReference type="PANTHER" id="PTHR11537">
    <property type="entry name" value="VOLTAGE-GATED POTASSIUM CHANNEL"/>
    <property type="match status" value="1"/>
</dbReference>
<dbReference type="PRINTS" id="PR01491">
    <property type="entry name" value="KVCHANNEL"/>
</dbReference>
<dbReference type="Proteomes" id="UP001652625">
    <property type="component" value="Chromosome 15"/>
</dbReference>
<dbReference type="InterPro" id="IPR003131">
    <property type="entry name" value="T1-type_BTB"/>
</dbReference>
<reference evidence="15" key="1">
    <citation type="submission" date="2025-08" db="UniProtKB">
        <authorList>
            <consortium name="RefSeq"/>
        </authorList>
    </citation>
    <scope>IDENTIFICATION</scope>
</reference>
<feature type="transmembrane region" description="Helical" evidence="12">
    <location>
        <begin position="313"/>
        <end position="331"/>
    </location>
</feature>
<dbReference type="Gene3D" id="1.10.287.70">
    <property type="match status" value="1"/>
</dbReference>
<keyword evidence="2" id="KW-0813">Transport</keyword>
<feature type="domain" description="BTB" evidence="13">
    <location>
        <begin position="19"/>
        <end position="121"/>
    </location>
</feature>
<evidence type="ECO:0000256" key="6">
    <source>
        <dbReference type="ARBA" id="ARBA00022882"/>
    </source>
</evidence>
<evidence type="ECO:0000256" key="1">
    <source>
        <dbReference type="ARBA" id="ARBA00004141"/>
    </source>
</evidence>
<name>A0ABM4DK60_HYDVU</name>
<keyword evidence="11" id="KW-0407">Ion channel</keyword>
<evidence type="ECO:0000256" key="11">
    <source>
        <dbReference type="ARBA" id="ARBA00023303"/>
    </source>
</evidence>
<dbReference type="PANTHER" id="PTHR11537:SF252">
    <property type="entry name" value="POTASSIUM VOLTAGE-GATED CHANNEL PROTEIN SHAW"/>
    <property type="match status" value="1"/>
</dbReference>
<dbReference type="Gene3D" id="3.30.710.10">
    <property type="entry name" value="Potassium Channel Kv1.1, Chain A"/>
    <property type="match status" value="1"/>
</dbReference>
<keyword evidence="6" id="KW-0851">Voltage-gated channel</keyword>
<gene>
    <name evidence="15" type="primary">LOC100208489</name>
</gene>
<organism evidence="14 15">
    <name type="scientific">Hydra vulgaris</name>
    <name type="common">Hydra</name>
    <name type="synonym">Hydra attenuata</name>
    <dbReference type="NCBI Taxonomy" id="6087"/>
    <lineage>
        <taxon>Eukaryota</taxon>
        <taxon>Metazoa</taxon>
        <taxon>Cnidaria</taxon>
        <taxon>Hydrozoa</taxon>
        <taxon>Hydroidolina</taxon>
        <taxon>Anthoathecata</taxon>
        <taxon>Aplanulata</taxon>
        <taxon>Hydridae</taxon>
        <taxon>Hydra</taxon>
    </lineage>
</organism>
<dbReference type="RefSeq" id="XP_065674912.1">
    <property type="nucleotide sequence ID" value="XM_065818840.1"/>
</dbReference>
<sequence length="498" mass="57879">MTKRSNVHDIYLQRKRTNDRVIINVGGVKHECFIETIKAFPDTRLYWIAEAAMQNKEFDYESNEFFFDRHPGCFQNILNYFRTGKLHCPNDVCGPLFQQELEFWGVDELMMEPCCWGNYTQHRDAHKNLKMFDDMVKSSNLKEELNMRKVSCYVNGYENESCWKSTIEMYRPKIWALLDKPFSSKYAQIAAFFSLMVIVASLVTFCMQTVPRFFKYSRTFDLLEYIYCGIFTVEFIIRLICCPSYKSFFRSALTYIDFLSTIQFYISFIMKTKDFDFLFVTRLIRIFRLFRFFKQLSGMQVIAQTLVASMNELMLLLMLVTIPMIIFSTLIHYAEKSDSNNDKNYTSIPEYFWWSIVTMTTVGYGDVIPKTLSAKIVGALCACSGLLIVALPVSVIGSNFTLFYSYAQARMKLPLRKNLLNVDKGLVANNQDDSLFSKMLNLSTSSHKRRFAIKPQLQHHSIQGILSARSSLNSVLEDSFLEESHADTKDVLILDHSN</sequence>
<dbReference type="InterPro" id="IPR011333">
    <property type="entry name" value="SKP1/BTB/POZ_sf"/>
</dbReference>
<feature type="transmembrane region" description="Helical" evidence="12">
    <location>
        <begin position="376"/>
        <end position="407"/>
    </location>
</feature>
<evidence type="ECO:0000256" key="5">
    <source>
        <dbReference type="ARBA" id="ARBA00022826"/>
    </source>
</evidence>
<evidence type="ECO:0000256" key="7">
    <source>
        <dbReference type="ARBA" id="ARBA00022958"/>
    </source>
</evidence>
<dbReference type="InterPro" id="IPR027359">
    <property type="entry name" value="Volt_channel_dom_sf"/>
</dbReference>
<evidence type="ECO:0000259" key="13">
    <source>
        <dbReference type="SMART" id="SM00225"/>
    </source>
</evidence>
<keyword evidence="5" id="KW-0631">Potassium channel</keyword>
<dbReference type="Pfam" id="PF00520">
    <property type="entry name" value="Ion_trans"/>
    <property type="match status" value="1"/>
</dbReference>
<evidence type="ECO:0000256" key="9">
    <source>
        <dbReference type="ARBA" id="ARBA00023065"/>
    </source>
</evidence>
<dbReference type="Pfam" id="PF02214">
    <property type="entry name" value="BTB_2"/>
    <property type="match status" value="1"/>
</dbReference>
<evidence type="ECO:0000256" key="8">
    <source>
        <dbReference type="ARBA" id="ARBA00022989"/>
    </source>
</evidence>
<evidence type="ECO:0000313" key="15">
    <source>
        <dbReference type="RefSeq" id="XP_065674912.1"/>
    </source>
</evidence>
<keyword evidence="8 12" id="KW-1133">Transmembrane helix</keyword>
<comment type="subcellular location">
    <subcellularLocation>
        <location evidence="1">Membrane</location>
        <topology evidence="1">Multi-pass membrane protein</topology>
    </subcellularLocation>
</comment>
<keyword evidence="7" id="KW-0630">Potassium</keyword>
<dbReference type="PRINTS" id="PR01498">
    <property type="entry name" value="SHAWCHANNEL"/>
</dbReference>
<evidence type="ECO:0000256" key="3">
    <source>
        <dbReference type="ARBA" id="ARBA00022538"/>
    </source>
</evidence>
<dbReference type="InterPro" id="IPR028325">
    <property type="entry name" value="VG_K_chnl"/>
</dbReference>
<dbReference type="SUPFAM" id="SSF54695">
    <property type="entry name" value="POZ domain"/>
    <property type="match status" value="1"/>
</dbReference>
<feature type="transmembrane region" description="Helical" evidence="12">
    <location>
        <begin position="189"/>
        <end position="210"/>
    </location>
</feature>
<evidence type="ECO:0000256" key="12">
    <source>
        <dbReference type="SAM" id="Phobius"/>
    </source>
</evidence>
<dbReference type="CDD" id="cd18379">
    <property type="entry name" value="BTB_POZ_Kv3_KCNC"/>
    <property type="match status" value="1"/>
</dbReference>
<evidence type="ECO:0000256" key="2">
    <source>
        <dbReference type="ARBA" id="ARBA00022448"/>
    </source>
</evidence>
<dbReference type="InterPro" id="IPR005821">
    <property type="entry name" value="Ion_trans_dom"/>
</dbReference>
<dbReference type="GeneID" id="100208489"/>
<proteinExistence type="predicted"/>
<keyword evidence="10 12" id="KW-0472">Membrane</keyword>
<dbReference type="InterPro" id="IPR000210">
    <property type="entry name" value="BTB/POZ_dom"/>
</dbReference>
<dbReference type="InterPro" id="IPR003974">
    <property type="entry name" value="K_chnl_volt-dep_Kv3"/>
</dbReference>
<dbReference type="SUPFAM" id="SSF81324">
    <property type="entry name" value="Voltage-gated potassium channels"/>
    <property type="match status" value="1"/>
</dbReference>
<dbReference type="InterPro" id="IPR003968">
    <property type="entry name" value="K_chnl_volt-dep_Kv"/>
</dbReference>
<keyword evidence="14" id="KW-1185">Reference proteome</keyword>
<evidence type="ECO:0000256" key="4">
    <source>
        <dbReference type="ARBA" id="ARBA00022692"/>
    </source>
</evidence>